<comment type="caution">
    <text evidence="7">The sequence shown here is derived from an EMBL/GenBank/DDBJ whole genome shotgun (WGS) entry which is preliminary data.</text>
</comment>
<feature type="domain" description="Methyl-accepting transducer" evidence="5">
    <location>
        <begin position="359"/>
        <end position="588"/>
    </location>
</feature>
<dbReference type="CDD" id="cd06225">
    <property type="entry name" value="HAMP"/>
    <property type="match status" value="1"/>
</dbReference>
<dbReference type="Pfam" id="PF00015">
    <property type="entry name" value="MCPsignal"/>
    <property type="match status" value="1"/>
</dbReference>
<dbReference type="PANTHER" id="PTHR43531:SF14">
    <property type="entry name" value="METHYL-ACCEPTING CHEMOTAXIS PROTEIN I-RELATED"/>
    <property type="match status" value="1"/>
</dbReference>
<evidence type="ECO:0000256" key="3">
    <source>
        <dbReference type="PROSITE-ProRule" id="PRU00284"/>
    </source>
</evidence>
<dbReference type="PANTHER" id="PTHR43531">
    <property type="entry name" value="PROTEIN ICFG"/>
    <property type="match status" value="1"/>
</dbReference>
<dbReference type="InterPro" id="IPR003660">
    <property type="entry name" value="HAMP_dom"/>
</dbReference>
<dbReference type="InterPro" id="IPR051310">
    <property type="entry name" value="MCP_chemotaxis"/>
</dbReference>
<evidence type="ECO:0000256" key="2">
    <source>
        <dbReference type="ARBA" id="ARBA00029447"/>
    </source>
</evidence>
<keyword evidence="1" id="KW-0488">Methylation</keyword>
<protein>
    <recommendedName>
        <fullName evidence="9">HAMP domain-containing protein</fullName>
    </recommendedName>
</protein>
<keyword evidence="4" id="KW-0472">Membrane</keyword>
<organism evidence="7 8">
    <name type="scientific">Ideonella azotifigens</name>
    <dbReference type="NCBI Taxonomy" id="513160"/>
    <lineage>
        <taxon>Bacteria</taxon>
        <taxon>Pseudomonadati</taxon>
        <taxon>Pseudomonadota</taxon>
        <taxon>Betaproteobacteria</taxon>
        <taxon>Burkholderiales</taxon>
        <taxon>Sphaerotilaceae</taxon>
        <taxon>Ideonella</taxon>
    </lineage>
</organism>
<keyword evidence="3" id="KW-0807">Transducer</keyword>
<gene>
    <name evidence="7" type="ORF">GCM10009107_00820</name>
</gene>
<dbReference type="CDD" id="cd11386">
    <property type="entry name" value="MCP_signal"/>
    <property type="match status" value="1"/>
</dbReference>
<dbReference type="SMART" id="SM00283">
    <property type="entry name" value="MA"/>
    <property type="match status" value="1"/>
</dbReference>
<evidence type="ECO:0008006" key="9">
    <source>
        <dbReference type="Google" id="ProtNLM"/>
    </source>
</evidence>
<feature type="transmembrane region" description="Helical" evidence="4">
    <location>
        <begin position="279"/>
        <end position="300"/>
    </location>
</feature>
<evidence type="ECO:0000259" key="6">
    <source>
        <dbReference type="PROSITE" id="PS50885"/>
    </source>
</evidence>
<dbReference type="EMBL" id="BAAAEW010000001">
    <property type="protein sequence ID" value="GAA0739769.1"/>
    <property type="molecule type" value="Genomic_DNA"/>
</dbReference>
<dbReference type="PROSITE" id="PS50885">
    <property type="entry name" value="HAMP"/>
    <property type="match status" value="1"/>
</dbReference>
<proteinExistence type="inferred from homology"/>
<dbReference type="InterPro" id="IPR004089">
    <property type="entry name" value="MCPsignal_dom"/>
</dbReference>
<feature type="domain" description="HAMP" evidence="6">
    <location>
        <begin position="302"/>
        <end position="354"/>
    </location>
</feature>
<comment type="similarity">
    <text evidence="2">Belongs to the methyl-accepting chemotaxis (MCP) protein family.</text>
</comment>
<dbReference type="InterPro" id="IPR004090">
    <property type="entry name" value="Chemotax_Me-accpt_rcpt"/>
</dbReference>
<keyword evidence="8" id="KW-1185">Reference proteome</keyword>
<sequence>MTNLANEERRVAAQREGLSEAQSVLELLRLTQQHRTIAAMAQAGDEGQVAALKGKAAEVDAALDRLRVRSDEFTGAAEKVASEWMPLRQAAATGSIDPSTSLDQHAALAASELALLGRVADVSRIGLDREGETLHLAQMALLSLPALTERMSRMQAVSASALSHRGVSGADQATLSLQLDQMLFQLDAVRVDFQRVARSLSADDSALKEVAGSALGSAQVMGSVIDQTFLQQRLPSGTSAEYFGETTILIDAQFTMITQSFNVINALLARQQSQSRVTMSWTIALMVGVAALAALMLVAIARSTSHSLAKAVQVARHVAEGDLRTEVEVTGSDEVGQLMSALRDMNLRLTDVVRRVRDGSDSVANASSEIAQGNLDLSQRTERQASALQQTAATMEELGANVRRNATAAERADHLARDASEVAARGGEVVAEVVDTMRVINDGSRKIGEIIGVIDGIAFQTNILALNAAVEAARAGEQGRGFAVVASEVRSLAGRSADAARQIRGLISASVEQVERGTALVARAGGTMDEVVTSIRNVTSLMSEINVASAVQRTGVAQVGEAINSMDTSTQQNSSLVEESAAAAESLSHEAAALVQAVAVFRIAV</sequence>
<evidence type="ECO:0000256" key="1">
    <source>
        <dbReference type="ARBA" id="ARBA00022481"/>
    </source>
</evidence>
<evidence type="ECO:0000313" key="7">
    <source>
        <dbReference type="EMBL" id="GAA0739769.1"/>
    </source>
</evidence>
<evidence type="ECO:0000313" key="8">
    <source>
        <dbReference type="Proteomes" id="UP001500279"/>
    </source>
</evidence>
<dbReference type="Pfam" id="PF00672">
    <property type="entry name" value="HAMP"/>
    <property type="match status" value="1"/>
</dbReference>
<dbReference type="SMART" id="SM00304">
    <property type="entry name" value="HAMP"/>
    <property type="match status" value="1"/>
</dbReference>
<dbReference type="PRINTS" id="PR00260">
    <property type="entry name" value="CHEMTRNSDUCR"/>
</dbReference>
<name>A0ABP3UNZ7_9BURK</name>
<dbReference type="SUPFAM" id="SSF58104">
    <property type="entry name" value="Methyl-accepting chemotaxis protein (MCP) signaling domain"/>
    <property type="match status" value="1"/>
</dbReference>
<dbReference type="PROSITE" id="PS50111">
    <property type="entry name" value="CHEMOTAXIS_TRANSDUC_2"/>
    <property type="match status" value="1"/>
</dbReference>
<evidence type="ECO:0000256" key="4">
    <source>
        <dbReference type="SAM" id="Phobius"/>
    </source>
</evidence>
<keyword evidence="4" id="KW-1133">Transmembrane helix</keyword>
<reference evidence="8" key="1">
    <citation type="journal article" date="2019" name="Int. J. Syst. Evol. Microbiol.">
        <title>The Global Catalogue of Microorganisms (GCM) 10K type strain sequencing project: providing services to taxonomists for standard genome sequencing and annotation.</title>
        <authorList>
            <consortium name="The Broad Institute Genomics Platform"/>
            <consortium name="The Broad Institute Genome Sequencing Center for Infectious Disease"/>
            <person name="Wu L."/>
            <person name="Ma J."/>
        </authorList>
    </citation>
    <scope>NUCLEOTIDE SEQUENCE [LARGE SCALE GENOMIC DNA]</scope>
    <source>
        <strain evidence="8">JCM 15503</strain>
    </source>
</reference>
<dbReference type="Proteomes" id="UP001500279">
    <property type="component" value="Unassembled WGS sequence"/>
</dbReference>
<accession>A0ABP3UNZ7</accession>
<dbReference type="Gene3D" id="1.10.287.950">
    <property type="entry name" value="Methyl-accepting chemotaxis protein"/>
    <property type="match status" value="1"/>
</dbReference>
<keyword evidence="4" id="KW-0812">Transmembrane</keyword>
<evidence type="ECO:0000259" key="5">
    <source>
        <dbReference type="PROSITE" id="PS50111"/>
    </source>
</evidence>